<evidence type="ECO:0000313" key="2">
    <source>
        <dbReference type="EMBL" id="MDQ0906682.1"/>
    </source>
</evidence>
<reference evidence="2" key="1">
    <citation type="submission" date="2023-07" db="EMBL/GenBank/DDBJ databases">
        <title>Comparative genomics of wheat-associated soil bacteria to identify genetic determinants of phenazine resistance.</title>
        <authorList>
            <person name="Mouncey N."/>
        </authorList>
    </citation>
    <scope>NUCLEOTIDE SEQUENCE</scope>
    <source>
        <strain evidence="2">V4I22</strain>
    </source>
</reference>
<feature type="region of interest" description="Disordered" evidence="1">
    <location>
        <begin position="1"/>
        <end position="36"/>
    </location>
</feature>
<feature type="compositionally biased region" description="Basic and acidic residues" evidence="1">
    <location>
        <begin position="211"/>
        <end position="225"/>
    </location>
</feature>
<accession>A0AAW8FCK4</accession>
<sequence>MTSRAPARPPRRPRGRPLPTSGTSRPPRSAWSDLPFRTRQLRCRARPLGPPGRTADAAPREAPAWLTASKGSAQAARASEDPVVMLAGFSGWVDGVRAQEAGARGHVLRAGQSEDPFRALRSAAAGGMGLAPGGVAAGVNGPLLSGAGQSDFPRVPGGPSPACAGWTDLPCVPRSPARLRRIRCKGHDTREPGGRVAMHTQPQSPTGDVSADLRPRPRRPGREPPHPTAIGRPGTYLRSVS</sequence>
<gene>
    <name evidence="2" type="ORF">QFZ22_002667</name>
</gene>
<dbReference type="Proteomes" id="UP001234216">
    <property type="component" value="Unassembled WGS sequence"/>
</dbReference>
<dbReference type="EMBL" id="JAUSZV010000005">
    <property type="protein sequence ID" value="MDQ0906682.1"/>
    <property type="molecule type" value="Genomic_DNA"/>
</dbReference>
<protein>
    <submittedName>
        <fullName evidence="2">Uncharacterized protein</fullName>
    </submittedName>
</protein>
<dbReference type="AlphaFoldDB" id="A0AAW8FCK4"/>
<evidence type="ECO:0000256" key="1">
    <source>
        <dbReference type="SAM" id="MobiDB-lite"/>
    </source>
</evidence>
<organism evidence="2 3">
    <name type="scientific">Streptomyces canus</name>
    <dbReference type="NCBI Taxonomy" id="58343"/>
    <lineage>
        <taxon>Bacteria</taxon>
        <taxon>Bacillati</taxon>
        <taxon>Actinomycetota</taxon>
        <taxon>Actinomycetes</taxon>
        <taxon>Kitasatosporales</taxon>
        <taxon>Streptomycetaceae</taxon>
        <taxon>Streptomyces</taxon>
        <taxon>Streptomyces aurantiacus group</taxon>
    </lineage>
</organism>
<comment type="caution">
    <text evidence="2">The sequence shown here is derived from an EMBL/GenBank/DDBJ whole genome shotgun (WGS) entry which is preliminary data.</text>
</comment>
<proteinExistence type="predicted"/>
<name>A0AAW8FCK4_9ACTN</name>
<evidence type="ECO:0000313" key="3">
    <source>
        <dbReference type="Proteomes" id="UP001234216"/>
    </source>
</evidence>
<feature type="region of interest" description="Disordered" evidence="1">
    <location>
        <begin position="185"/>
        <end position="241"/>
    </location>
</feature>